<evidence type="ECO:0000313" key="2">
    <source>
        <dbReference type="Proteomes" id="UP000324222"/>
    </source>
</evidence>
<keyword evidence="2" id="KW-1185">Reference proteome</keyword>
<dbReference type="EMBL" id="VSRR010009218">
    <property type="protein sequence ID" value="MPC49987.1"/>
    <property type="molecule type" value="Genomic_DNA"/>
</dbReference>
<reference evidence="1 2" key="1">
    <citation type="submission" date="2019-05" db="EMBL/GenBank/DDBJ databases">
        <title>Another draft genome of Portunus trituberculatus and its Hox gene families provides insights of decapod evolution.</title>
        <authorList>
            <person name="Jeong J.-H."/>
            <person name="Song I."/>
            <person name="Kim S."/>
            <person name="Choi T."/>
            <person name="Kim D."/>
            <person name="Ryu S."/>
            <person name="Kim W."/>
        </authorList>
    </citation>
    <scope>NUCLEOTIDE SEQUENCE [LARGE SCALE GENOMIC DNA]</scope>
    <source>
        <tissue evidence="1">Muscle</tissue>
    </source>
</reference>
<dbReference type="AlphaFoldDB" id="A0A5B7FX35"/>
<dbReference type="Proteomes" id="UP000324222">
    <property type="component" value="Unassembled WGS sequence"/>
</dbReference>
<organism evidence="1 2">
    <name type="scientific">Portunus trituberculatus</name>
    <name type="common">Swimming crab</name>
    <name type="synonym">Neptunus trituberculatus</name>
    <dbReference type="NCBI Taxonomy" id="210409"/>
    <lineage>
        <taxon>Eukaryota</taxon>
        <taxon>Metazoa</taxon>
        <taxon>Ecdysozoa</taxon>
        <taxon>Arthropoda</taxon>
        <taxon>Crustacea</taxon>
        <taxon>Multicrustacea</taxon>
        <taxon>Malacostraca</taxon>
        <taxon>Eumalacostraca</taxon>
        <taxon>Eucarida</taxon>
        <taxon>Decapoda</taxon>
        <taxon>Pleocyemata</taxon>
        <taxon>Brachyura</taxon>
        <taxon>Eubrachyura</taxon>
        <taxon>Portunoidea</taxon>
        <taxon>Portunidae</taxon>
        <taxon>Portuninae</taxon>
        <taxon>Portunus</taxon>
    </lineage>
</organism>
<protein>
    <submittedName>
        <fullName evidence="1">Uncharacterized protein</fullName>
    </submittedName>
</protein>
<evidence type="ECO:0000313" key="1">
    <source>
        <dbReference type="EMBL" id="MPC49987.1"/>
    </source>
</evidence>
<sequence>MLSTRGNNCTLEKLCSLAFNLLTRIAHVKINNSAVRICFSSPYNAETNPYSSLTHPFLPQPNLTSALATPCLSSVSMQPYHAPPRRLVLGNLDVRAGDPSQRLL</sequence>
<comment type="caution">
    <text evidence="1">The sequence shown here is derived from an EMBL/GenBank/DDBJ whole genome shotgun (WGS) entry which is preliminary data.</text>
</comment>
<proteinExistence type="predicted"/>
<gene>
    <name evidence="1" type="ORF">E2C01_043805</name>
</gene>
<name>A0A5B7FX35_PORTR</name>
<accession>A0A5B7FX35</accession>